<dbReference type="InterPro" id="IPR013320">
    <property type="entry name" value="ConA-like_dom_sf"/>
</dbReference>
<evidence type="ECO:0008006" key="3">
    <source>
        <dbReference type="Google" id="ProtNLM"/>
    </source>
</evidence>
<organism evidence="1 2">
    <name type="scientific">Haloferula sargassicola</name>
    <dbReference type="NCBI Taxonomy" id="490096"/>
    <lineage>
        <taxon>Bacteria</taxon>
        <taxon>Pseudomonadati</taxon>
        <taxon>Verrucomicrobiota</taxon>
        <taxon>Verrucomicrobiia</taxon>
        <taxon>Verrucomicrobiales</taxon>
        <taxon>Verrucomicrobiaceae</taxon>
        <taxon>Haloferula</taxon>
    </lineage>
</organism>
<dbReference type="SUPFAM" id="SSF49899">
    <property type="entry name" value="Concanavalin A-like lectins/glucanases"/>
    <property type="match status" value="1"/>
</dbReference>
<dbReference type="RefSeq" id="WP_353565306.1">
    <property type="nucleotide sequence ID" value="NZ_BAABRI010000002.1"/>
</dbReference>
<dbReference type="InterPro" id="IPR008979">
    <property type="entry name" value="Galactose-bd-like_sf"/>
</dbReference>
<dbReference type="Gene3D" id="2.60.120.260">
    <property type="entry name" value="Galactose-binding domain-like"/>
    <property type="match status" value="2"/>
</dbReference>
<name>A0ABP9UIK7_9BACT</name>
<gene>
    <name evidence="1" type="ORF">Hsar01_00356</name>
</gene>
<proteinExistence type="predicted"/>
<evidence type="ECO:0000313" key="2">
    <source>
        <dbReference type="Proteomes" id="UP001476282"/>
    </source>
</evidence>
<evidence type="ECO:0000313" key="1">
    <source>
        <dbReference type="EMBL" id="GAA5481149.1"/>
    </source>
</evidence>
<reference evidence="1 2" key="1">
    <citation type="submission" date="2024-02" db="EMBL/GenBank/DDBJ databases">
        <title>Haloferula sargassicola NBRC 104335.</title>
        <authorList>
            <person name="Ichikawa N."/>
            <person name="Katano-Makiyama Y."/>
            <person name="Hidaka K."/>
        </authorList>
    </citation>
    <scope>NUCLEOTIDE SEQUENCE [LARGE SCALE GENOMIC DNA]</scope>
    <source>
        <strain evidence="1 2">NBRC 104335</strain>
    </source>
</reference>
<protein>
    <recommendedName>
        <fullName evidence="3">F5/8 type C domain-containing protein</fullName>
    </recommendedName>
</protein>
<keyword evidence="2" id="KW-1185">Reference proteome</keyword>
<dbReference type="SUPFAM" id="SSF49785">
    <property type="entry name" value="Galactose-binding domain-like"/>
    <property type="match status" value="1"/>
</dbReference>
<comment type="caution">
    <text evidence="1">The sequence shown here is derived from an EMBL/GenBank/DDBJ whole genome shotgun (WGS) entry which is preliminary data.</text>
</comment>
<dbReference type="Proteomes" id="UP001476282">
    <property type="component" value="Unassembled WGS sequence"/>
</dbReference>
<dbReference type="EMBL" id="BAABRI010000002">
    <property type="protein sequence ID" value="GAA5481149.1"/>
    <property type="molecule type" value="Genomic_DNA"/>
</dbReference>
<dbReference type="Gene3D" id="2.60.120.200">
    <property type="match status" value="1"/>
</dbReference>
<accession>A0ABP9UIK7</accession>
<sequence>MKTSQQPARGRGRLRFPVALWVLPFLGAAALGAEKTYSHFRFEPTGIIGGGTQIQLSEFTFSLGGTLLNLNDNNGSGTEVVTVTAASGTQDPNAAEGPGKVLDGDVNTKWFHGAPLEPLDFTFTAPVTIDAYNWASANDSVAFGRSPVSWNFYGSDDGATWTLLDSRLNEPIDNANFRYQAGFEIPEEILPQVVTFGLNSAALGDLPAIAPNGTSFDLYWETRFADQVDLSPGPGAVGLTGPATVTPPDDSTTTYVLTASQSATGETATASIPVRTVSQGSVTYRYIRFTANKLRSGSGAGLIQISEFDFFSAGTEVVPVTATSPISDTPEAEGLDKLYDGIDGAGNKWLDFGNAPFIYDFGAEVTVDSYGFTLGNDAPGRDPVQWTLEGSNDLSSWTLIDYVDFDYPHPVERNIYTGDIPIPGNPSPAVLSFSANAATVVQGEPLVLSWHTGAADAVSLSPGVGSVATSGSTTVTPTTVGTMVYTLNATSVASANVGSATVTVEVIAPPAVTEINYDDFSSVGSELEIVGNASIEEDHLQITPAVGGQNGAAWFRLRKNVAGGFEARFGLNITTDTADTAADGLAFVIQDHPDGSIARNAGAAENGLTQRALNLKFESYGGAPDDGSTIEILAGSEVLATTFAYQTPGVRLRGLPENPYTLATPTGSEPYDIRMTYVPGDLDVYFGDIAVIQNVDVDLAEIGAVDENGTAYLGFTGRTGGITQRNRIAYWHMAYGDFSEPTRPFGMVTSMPFIDTTVGAMTGYDLVWWATDGNEYEVSFSEDLIDWTSVNTVQGTDGQAGYRIANFPDEVPAEFYRVEEIPLPAN</sequence>